<sequence length="331" mass="35586">MDTRQNCPDGPGRGQGRKGGRTDRSARRRLRREAPSIVAVLTDEDDFAAMRARPGFGFDDHGTYLDQMAALLRALASQGVHVTVARFDPEEYEAYCDRRGLDPGAGESRTVYTAQLAPLRATVTYEGQTMPRLLHDLRHEDARMRIWERATRELAVLGSCEDCGEDLARAGFDRAVAAFTRLVDGLAPGGHHLVCSVRDGALTAVLEAEPDPAGGHVFEETDALDFCTVLAVAFARNGAGGVVMRSLPAAAGGREQVRGWRLAHGWLQPLSEGEVFSAYCEDAATGEPIPPEPDVDYRAGYAVPPPPPGCRPRGSEPDTRPGADPDAEPGG</sequence>
<dbReference type="Proteomes" id="UP000466345">
    <property type="component" value="Unassembled WGS sequence"/>
</dbReference>
<dbReference type="RefSeq" id="WP_153455747.1">
    <property type="nucleotide sequence ID" value="NZ_WEGJ01000026.1"/>
</dbReference>
<evidence type="ECO:0000256" key="1">
    <source>
        <dbReference type="SAM" id="MobiDB-lite"/>
    </source>
</evidence>
<dbReference type="AlphaFoldDB" id="A0A7K0CN69"/>
<comment type="caution">
    <text evidence="2">The sequence shown here is derived from an EMBL/GenBank/DDBJ whole genome shotgun (WGS) entry which is preliminary data.</text>
</comment>
<proteinExistence type="predicted"/>
<keyword evidence="3" id="KW-1185">Reference proteome</keyword>
<name>A0A7K0CN69_9ACTN</name>
<accession>A0A7K0CN69</accession>
<feature type="region of interest" description="Disordered" evidence="1">
    <location>
        <begin position="1"/>
        <end position="31"/>
    </location>
</feature>
<feature type="region of interest" description="Disordered" evidence="1">
    <location>
        <begin position="284"/>
        <end position="331"/>
    </location>
</feature>
<evidence type="ECO:0000313" key="3">
    <source>
        <dbReference type="Proteomes" id="UP000466345"/>
    </source>
</evidence>
<gene>
    <name evidence="2" type="ORF">SRB5_50650</name>
</gene>
<organism evidence="2 3">
    <name type="scientific">Streptomyces smaragdinus</name>
    <dbReference type="NCBI Taxonomy" id="2585196"/>
    <lineage>
        <taxon>Bacteria</taxon>
        <taxon>Bacillati</taxon>
        <taxon>Actinomycetota</taxon>
        <taxon>Actinomycetes</taxon>
        <taxon>Kitasatosporales</taxon>
        <taxon>Streptomycetaceae</taxon>
        <taxon>Streptomyces</taxon>
    </lineage>
</organism>
<protein>
    <submittedName>
        <fullName evidence="2">Uncharacterized protein</fullName>
    </submittedName>
</protein>
<dbReference type="OrthoDB" id="3428054at2"/>
<feature type="compositionally biased region" description="Basic and acidic residues" evidence="1">
    <location>
        <begin position="313"/>
        <end position="323"/>
    </location>
</feature>
<evidence type="ECO:0000313" key="2">
    <source>
        <dbReference type="EMBL" id="MQY14889.1"/>
    </source>
</evidence>
<reference evidence="2 3" key="1">
    <citation type="submission" date="2019-10" db="EMBL/GenBank/DDBJ databases">
        <title>Streptomyces smaragdinus sp. nov. and Streptomyces fabii sp. nov., isolated from the gut of fungus growing-termite Macrotermes natalensis.</title>
        <authorList>
            <person name="Schwitalla J."/>
            <person name="Benndorf R."/>
            <person name="Martin K."/>
            <person name="De Beer W."/>
            <person name="Kaster A.-K."/>
            <person name="Vollmers J."/>
            <person name="Poulsen M."/>
            <person name="Beemelmanns C."/>
        </authorList>
    </citation>
    <scope>NUCLEOTIDE SEQUENCE [LARGE SCALE GENOMIC DNA]</scope>
    <source>
        <strain evidence="2 3">RB5</strain>
    </source>
</reference>
<dbReference type="EMBL" id="WEGJ01000026">
    <property type="protein sequence ID" value="MQY14889.1"/>
    <property type="molecule type" value="Genomic_DNA"/>
</dbReference>